<dbReference type="GO" id="GO:0008887">
    <property type="term" value="F:glycerate kinase activity"/>
    <property type="evidence" value="ECO:0007669"/>
    <property type="project" value="InterPro"/>
</dbReference>
<keyword evidence="4" id="KW-1185">Reference proteome</keyword>
<evidence type="ECO:0000313" key="3">
    <source>
        <dbReference type="EMBL" id="TDY65002.1"/>
    </source>
</evidence>
<dbReference type="InterPro" id="IPR007835">
    <property type="entry name" value="MOFRL"/>
</dbReference>
<accession>A0A4R8MKR0</accession>
<dbReference type="PANTHER" id="PTHR12227">
    <property type="entry name" value="GLYCERATE KINASE"/>
    <property type="match status" value="1"/>
</dbReference>
<dbReference type="Pfam" id="PF05161">
    <property type="entry name" value="MOFRL"/>
    <property type="match status" value="1"/>
</dbReference>
<dbReference type="Gene3D" id="3.40.50.10180">
    <property type="entry name" value="Glycerate kinase, MOFRL-like N-terminal domain"/>
    <property type="match status" value="1"/>
</dbReference>
<dbReference type="SUPFAM" id="SSF82544">
    <property type="entry name" value="GckA/TtuD-like"/>
    <property type="match status" value="1"/>
</dbReference>
<dbReference type="EMBL" id="SORI01000001">
    <property type="protein sequence ID" value="TDY65002.1"/>
    <property type="molecule type" value="Genomic_DNA"/>
</dbReference>
<organism evidence="3 4">
    <name type="scientific">Aminivibrio pyruvatiphilus</name>
    <dbReference type="NCBI Taxonomy" id="1005740"/>
    <lineage>
        <taxon>Bacteria</taxon>
        <taxon>Thermotogati</taxon>
        <taxon>Synergistota</taxon>
        <taxon>Synergistia</taxon>
        <taxon>Synergistales</taxon>
        <taxon>Aminobacteriaceae</taxon>
        <taxon>Aminivibrio</taxon>
    </lineage>
</organism>
<reference evidence="3 4" key="1">
    <citation type="submission" date="2019-03" db="EMBL/GenBank/DDBJ databases">
        <title>Genomic Encyclopedia of Type Strains, Phase IV (KMG-IV): sequencing the most valuable type-strain genomes for metagenomic binning, comparative biology and taxonomic classification.</title>
        <authorList>
            <person name="Goeker M."/>
        </authorList>
    </citation>
    <scope>NUCLEOTIDE SEQUENCE [LARGE SCALE GENOMIC DNA]</scope>
    <source>
        <strain evidence="3 4">DSM 25964</strain>
    </source>
</reference>
<feature type="domain" description="MOFRL-associated" evidence="2">
    <location>
        <begin position="10"/>
        <end position="229"/>
    </location>
</feature>
<dbReference type="Gene3D" id="3.40.1480.10">
    <property type="entry name" value="MOFRL domain"/>
    <property type="match status" value="1"/>
</dbReference>
<dbReference type="InterPro" id="IPR039760">
    <property type="entry name" value="MOFRL_protein"/>
</dbReference>
<gene>
    <name evidence="3" type="ORF">C8D99_101148</name>
</gene>
<dbReference type="AlphaFoldDB" id="A0A4R8MKR0"/>
<dbReference type="InterPro" id="IPR037035">
    <property type="entry name" value="GK-like_C_sf"/>
</dbReference>
<protein>
    <submittedName>
        <fullName evidence="3">Hydroxypyruvate reductase</fullName>
    </submittedName>
</protein>
<dbReference type="Proteomes" id="UP000295066">
    <property type="component" value="Unassembled WGS sequence"/>
</dbReference>
<comment type="caution">
    <text evidence="3">The sequence shown here is derived from an EMBL/GenBank/DDBJ whole genome shotgun (WGS) entry which is preliminary data.</text>
</comment>
<evidence type="ECO:0000313" key="4">
    <source>
        <dbReference type="Proteomes" id="UP000295066"/>
    </source>
</evidence>
<evidence type="ECO:0000259" key="2">
    <source>
        <dbReference type="Pfam" id="PF13660"/>
    </source>
</evidence>
<dbReference type="PANTHER" id="PTHR12227:SF0">
    <property type="entry name" value="GLYCERATE KINASE"/>
    <property type="match status" value="1"/>
</dbReference>
<feature type="domain" description="MOFRL" evidence="1">
    <location>
        <begin position="309"/>
        <end position="414"/>
    </location>
</feature>
<dbReference type="Pfam" id="PF13660">
    <property type="entry name" value="DUF4147"/>
    <property type="match status" value="1"/>
</dbReference>
<dbReference type="InterPro" id="IPR038614">
    <property type="entry name" value="GK_N_sf"/>
</dbReference>
<name>A0A4R8MKR0_9BACT</name>
<evidence type="ECO:0000259" key="1">
    <source>
        <dbReference type="Pfam" id="PF05161"/>
    </source>
</evidence>
<dbReference type="InterPro" id="IPR025286">
    <property type="entry name" value="MOFRL_assoc_dom"/>
</dbReference>
<keyword evidence="3" id="KW-0670">Pyruvate</keyword>
<dbReference type="GO" id="GO:0005737">
    <property type="term" value="C:cytoplasm"/>
    <property type="evidence" value="ECO:0007669"/>
    <property type="project" value="TreeGrafter"/>
</dbReference>
<dbReference type="RefSeq" id="WP_133955332.1">
    <property type="nucleotide sequence ID" value="NZ_SORI01000001.1"/>
</dbReference>
<sequence>MKRIRDDAMKIGLKAIETVLPENAVRAALRGGEFSGRTNGGGKVVLVAIGKAAWRMAKAASETLGDRLSGGTVVTKYGHSMGQIEGLEIFEAGHPFPDGNTLSGTARALEKVKHLSEGDTVLFLVSGGGSALFEKPRDGVTLEDLVSVTDQLLACGADIVEINTIRKRLSSVKGGRFARFVEPARLFAVVLSDVLGDRLDSIASGPAHPDGSTVRDALRIVEKYGLSLRPGLLEALGEETPKELGNVSTVIAGSVSALCAAAEKTASELGYRTLLLTTTLNCEAREAGSFLASIARQIRASGTPLQPPCAVVLGGETVVHLKGKGKGGRNQELALAAALGIRELQDTVLLSLGSDGTDGPTDAAGGLVDGHTAGVLAGLGMDPESLLAENDSYRGLDACGCLVRTGPTGTNVNDLAVLLCR</sequence>
<proteinExistence type="predicted"/>
<dbReference type="OrthoDB" id="9766552at2"/>